<dbReference type="FunFam" id="1.25.40.10:FF:000065">
    <property type="entry name" value="Programmed cell death 11"/>
    <property type="match status" value="1"/>
</dbReference>
<feature type="region of interest" description="Disordered" evidence="14">
    <location>
        <begin position="1517"/>
        <end position="1550"/>
    </location>
</feature>
<dbReference type="InParanoid" id="A0A6P8R894"/>
<protein>
    <recommendedName>
        <fullName evidence="11">Protein RRP5 homolog</fullName>
    </recommendedName>
    <alternativeName>
        <fullName evidence="12">Programmed cell death protein 11</fullName>
    </alternativeName>
</protein>
<dbReference type="FunFam" id="2.40.50.140:FF:000175">
    <property type="entry name" value="Programmed cell death 11"/>
    <property type="match status" value="1"/>
</dbReference>
<feature type="region of interest" description="Disordered" evidence="14">
    <location>
        <begin position="1"/>
        <end position="67"/>
    </location>
</feature>
<dbReference type="InterPro" id="IPR048059">
    <property type="entry name" value="Rrp5_S1_rpt_hs1_sc1"/>
</dbReference>
<evidence type="ECO:0000256" key="5">
    <source>
        <dbReference type="ARBA" id="ARBA00022737"/>
    </source>
</evidence>
<comment type="subunit">
    <text evidence="10">Interacts with NF-kappa-B p50/NFKB1 and NF-kappa-B p65/RELA.</text>
</comment>
<evidence type="ECO:0000256" key="14">
    <source>
        <dbReference type="SAM" id="MobiDB-lite"/>
    </source>
</evidence>
<dbReference type="GO" id="GO:0003723">
    <property type="term" value="F:RNA binding"/>
    <property type="evidence" value="ECO:0007669"/>
    <property type="project" value="TreeGrafter"/>
</dbReference>
<reference evidence="17" key="1">
    <citation type="submission" date="2025-08" db="UniProtKB">
        <authorList>
            <consortium name="RefSeq"/>
        </authorList>
    </citation>
    <scope>IDENTIFICATION</scope>
</reference>
<feature type="domain" description="S1 motif" evidence="15">
    <location>
        <begin position="283"/>
        <end position="348"/>
    </location>
</feature>
<dbReference type="InterPro" id="IPR003029">
    <property type="entry name" value="S1_domain"/>
</dbReference>
<proteinExistence type="predicted"/>
<dbReference type="Pfam" id="PF05843">
    <property type="entry name" value="Suf"/>
    <property type="match status" value="1"/>
</dbReference>
<feature type="region of interest" description="Disordered" evidence="14">
    <location>
        <begin position="1002"/>
        <end position="1028"/>
    </location>
</feature>
<dbReference type="CDD" id="cd05698">
    <property type="entry name" value="S1_Rrp5_repeat_hs6_sc5"/>
    <property type="match status" value="1"/>
</dbReference>
<feature type="domain" description="S1 motif" evidence="15">
    <location>
        <begin position="85"/>
        <end position="173"/>
    </location>
</feature>
<dbReference type="FunFam" id="2.40.50.140:FF:000155">
    <property type="entry name" value="rRNA biogenesis protein RRP5"/>
    <property type="match status" value="1"/>
</dbReference>
<feature type="domain" description="S1 motif" evidence="15">
    <location>
        <begin position="189"/>
        <end position="260"/>
    </location>
</feature>
<feature type="domain" description="S1 motif" evidence="15">
    <location>
        <begin position="1148"/>
        <end position="1221"/>
    </location>
</feature>
<dbReference type="Proteomes" id="UP000515159">
    <property type="component" value="Chromosome 4"/>
</dbReference>
<dbReference type="CDD" id="cd05697">
    <property type="entry name" value="S1_Rrp5_repeat_hs5"/>
    <property type="match status" value="1"/>
</dbReference>
<dbReference type="FunFam" id="2.40.50.140:FF:000103">
    <property type="entry name" value="protein RRP5 homolog"/>
    <property type="match status" value="2"/>
</dbReference>
<dbReference type="InterPro" id="IPR012340">
    <property type="entry name" value="NA-bd_OB-fold"/>
</dbReference>
<dbReference type="SUPFAM" id="SSF48452">
    <property type="entry name" value="TPR-like"/>
    <property type="match status" value="2"/>
</dbReference>
<dbReference type="CDD" id="cd04461">
    <property type="entry name" value="S1_Rrp5_repeat_hs8_sc7"/>
    <property type="match status" value="1"/>
</dbReference>
<feature type="compositionally biased region" description="Acidic residues" evidence="14">
    <location>
        <begin position="1519"/>
        <end position="1529"/>
    </location>
</feature>
<feature type="domain" description="S1 motif" evidence="15">
    <location>
        <begin position="735"/>
        <end position="804"/>
    </location>
</feature>
<feature type="domain" description="S1 motif" evidence="15">
    <location>
        <begin position="544"/>
        <end position="613"/>
    </location>
</feature>
<dbReference type="FunFam" id="2.40.50.140:FF:000340">
    <property type="entry name" value="Unplaced genomic scaffold supercont1.162, whole genome shotgun sequence"/>
    <property type="match status" value="1"/>
</dbReference>
<evidence type="ECO:0000256" key="13">
    <source>
        <dbReference type="PROSITE-ProRule" id="PRU00339"/>
    </source>
</evidence>
<feature type="compositionally biased region" description="Basic and acidic residues" evidence="14">
    <location>
        <begin position="1009"/>
        <end position="1020"/>
    </location>
</feature>
<dbReference type="SUPFAM" id="SSF50249">
    <property type="entry name" value="Nucleic acid-binding proteins"/>
    <property type="match status" value="10"/>
</dbReference>
<dbReference type="CDD" id="cd05694">
    <property type="entry name" value="S1_Rrp5_repeat_hs2_sc2"/>
    <property type="match status" value="1"/>
</dbReference>
<keyword evidence="8" id="KW-0539">Nucleus</keyword>
<evidence type="ECO:0000256" key="12">
    <source>
        <dbReference type="ARBA" id="ARBA00080810"/>
    </source>
</evidence>
<feature type="compositionally biased region" description="Basic residues" evidence="14">
    <location>
        <begin position="13"/>
        <end position="24"/>
    </location>
</feature>
<keyword evidence="4" id="KW-0597">Phosphoprotein</keyword>
<dbReference type="Gene3D" id="2.40.50.140">
    <property type="entry name" value="Nucleic acid-binding proteins"/>
    <property type="match status" value="10"/>
</dbReference>
<comment type="function">
    <text evidence="9">Essential for the generation of mature 18S rRNA, specifically necessary for cleavages at sites A0, 1 and 2 of the 47S precursor. Directly interacts with U3 snoRNA.</text>
</comment>
<dbReference type="SMART" id="SM00386">
    <property type="entry name" value="HAT"/>
    <property type="match status" value="5"/>
</dbReference>
<evidence type="ECO:0000259" key="15">
    <source>
        <dbReference type="PROSITE" id="PS50126"/>
    </source>
</evidence>
<keyword evidence="3" id="KW-0698">rRNA processing</keyword>
<gene>
    <name evidence="17" type="primary">PDCD11</name>
</gene>
<dbReference type="InterPro" id="IPR011990">
    <property type="entry name" value="TPR-like_helical_dom_sf"/>
</dbReference>
<feature type="region of interest" description="Disordered" evidence="14">
    <location>
        <begin position="1394"/>
        <end position="1494"/>
    </location>
</feature>
<dbReference type="CDD" id="cd05702">
    <property type="entry name" value="S1_Rrp5_repeat_hs11_sc8"/>
    <property type="match status" value="1"/>
</dbReference>
<keyword evidence="5" id="KW-0677">Repeat</keyword>
<evidence type="ECO:0000256" key="2">
    <source>
        <dbReference type="ARBA" id="ARBA00022499"/>
    </source>
</evidence>
<evidence type="ECO:0000256" key="9">
    <source>
        <dbReference type="ARBA" id="ARBA00059726"/>
    </source>
</evidence>
<dbReference type="CDD" id="cd05696">
    <property type="entry name" value="S1_Rrp5_repeat_hs4"/>
    <property type="match status" value="1"/>
</dbReference>
<dbReference type="Pfam" id="PF00575">
    <property type="entry name" value="S1"/>
    <property type="match status" value="3"/>
</dbReference>
<dbReference type="PANTHER" id="PTHR23270">
    <property type="entry name" value="PROGRAMMED CELL DEATH PROTEIN 11 PRE-RRNA PROCESSING PROTEIN RRP5"/>
    <property type="match status" value="1"/>
</dbReference>
<evidence type="ECO:0000256" key="1">
    <source>
        <dbReference type="ARBA" id="ARBA00004604"/>
    </source>
</evidence>
<organism evidence="16 17">
    <name type="scientific">Geotrypetes seraphini</name>
    <name type="common">Gaboon caecilian</name>
    <name type="synonym">Caecilia seraphini</name>
    <dbReference type="NCBI Taxonomy" id="260995"/>
    <lineage>
        <taxon>Eukaryota</taxon>
        <taxon>Metazoa</taxon>
        <taxon>Chordata</taxon>
        <taxon>Craniata</taxon>
        <taxon>Vertebrata</taxon>
        <taxon>Euteleostomi</taxon>
        <taxon>Amphibia</taxon>
        <taxon>Gymnophiona</taxon>
        <taxon>Geotrypetes</taxon>
    </lineage>
</organism>
<evidence type="ECO:0000313" key="17">
    <source>
        <dbReference type="RefSeq" id="XP_033796508.1"/>
    </source>
</evidence>
<dbReference type="InterPro" id="IPR057302">
    <property type="entry name" value="Rrp5_S1"/>
</dbReference>
<feature type="compositionally biased region" description="Basic and acidic residues" evidence="14">
    <location>
        <begin position="1540"/>
        <end position="1550"/>
    </location>
</feature>
<feature type="domain" description="S1 motif" evidence="15">
    <location>
        <begin position="455"/>
        <end position="524"/>
    </location>
</feature>
<keyword evidence="16" id="KW-1185">Reference proteome</keyword>
<feature type="domain" description="S1 motif" evidence="15">
    <location>
        <begin position="1035"/>
        <end position="1106"/>
    </location>
</feature>
<comment type="subcellular location">
    <subcellularLocation>
        <location evidence="1">Nucleus</location>
        <location evidence="1">Nucleolus</location>
    </subcellularLocation>
</comment>
<keyword evidence="6" id="KW-0832">Ubl conjugation</keyword>
<dbReference type="GO" id="GO:0032040">
    <property type="term" value="C:small-subunit processome"/>
    <property type="evidence" value="ECO:0007669"/>
    <property type="project" value="TreeGrafter"/>
</dbReference>
<feature type="domain" description="S1 motif" evidence="15">
    <location>
        <begin position="1323"/>
        <end position="1395"/>
    </location>
</feature>
<dbReference type="FunCoup" id="A0A6P8R894">
    <property type="interactions" value="3874"/>
</dbReference>
<dbReference type="Gene3D" id="1.25.40.10">
    <property type="entry name" value="Tetratricopeptide repeat domain"/>
    <property type="match status" value="1"/>
</dbReference>
<dbReference type="PANTHER" id="PTHR23270:SF10">
    <property type="entry name" value="PROTEIN RRP5 HOMOLOG"/>
    <property type="match status" value="1"/>
</dbReference>
<feature type="compositionally biased region" description="Basic and acidic residues" evidence="14">
    <location>
        <begin position="49"/>
        <end position="60"/>
    </location>
</feature>
<feature type="repeat" description="TPR" evidence="13">
    <location>
        <begin position="1690"/>
        <end position="1723"/>
    </location>
</feature>
<dbReference type="InterPro" id="IPR019734">
    <property type="entry name" value="TPR_rpt"/>
</dbReference>
<sequence length="1836" mass="206485">MASLEENFPRGGIQKKNKEKKVQKRSLEKDNLFDIPDEDEVKTKKKRKSKEDREKPQKLKTEHKKSPHSDETNIEILRFKDLSVGLLLLGCVKEVSDLEVVVSLPDGLVGFVQITNISEAYTKLLSDQVDKEVALEALTPLPDLFAPGMLVRCAINSLEKTVRGYNSVKLSVNPKDVNKALNSGALRSGMLLSGCVASMEDHGYLIDIGVGGTKAFLPHQAAQNYVKTTNKGDDLKVGQYLNCVIEKVKDNGRIVHLSVNRVDVAVAVATEEQKWTLNNLLPGLIVKAQVKKVLFNGITVSFLSSFTGIVDFLHLDPNRSGGYHEEQMVKACIVSVHPSSKNIRLTLRQLLLQPGNLMRQLSSNQISRVVEQCSVKAYYKKEGAVFELDDGSLAFAHTNQLSDSKQSFKPEEFKKGCKHTGRIVDFSPMDEIILLSLRTYVIEAPFLRHRDILPGQLIQGKVTALKAFGMLVSVSDHLAGLVPRLHLADIMLKQPEKKYRIGIQIKCRVLTVFPELKKLILTRKKTLVDSKLPIIASYQDVEIGMIAHGFIACIKDFGCIVQFYNEVRGLVPKYELSTEPVPFPEKVFYEGQVMKVRVLNCDPGQERMLLSFKLKEEVEPEGGGEEAQSRQGKKRISKYKTGMIADVKVLEKNEDGLTVTVLPDENRAFLPMMHLSDHITNCKLLWQCLQKGDMISRVMCLSDVKGLITMCRKPSVISAVEEGLVVKNFSEVHLGMILNGFVKNIMSYGVFVEFPYGLFGLAPKSAMSDKFVTDPSEHFVVGQSVVAKVTNIDEEKKRMLLSLTMSECASEDRCTESFSLLEQCFQELQFIRTIMGNRDDSEVSLNLSRLLIGQKVKLTVQEVKDEGSVCFSGTQVTEGLSVSASQHHLAGKKVVPGQNVTAVVLHVDALKAEVHVSMRDEILKKKYATLKLNSTYQAFVQHVAEEFAIVSLVDTGQLAAIPVASHLNDTFRFASEKLRVRQMVSVTLKTSSVDQYGLLLGVQGPGKPRNSESEHKKCESEEGASPPAKHSLCVGDVVSGTVKSVKPTTVIVSIKDKIIAFIHASEILEDVPLGSFPTSKLRVKQVVTARVIGGRDVKTHRFLPITHPRFIQTVPELSIRPSELKGDGSTALTHGMQLAERLKSYKAGQEVTCFVFKYNRIKKHLQVEISPDIQGRVEYLLLSHNPKVLKHPEKHFKLGQALSATVIGPNASETLLCLSLTGIHSLSEGVVTLGSVKKVALGFGLMVALPFGRTGKASLFDLSDSFSEMPLENFNIGKVVRCFLLSTDDDKIRVSLRQSRTIPASNPKVVDAEITRFEDIKKGQLVRGYVKSIKKEGMFFSLSSSIVGRIQYQYLSKFFVADLSLYGKNIPKGKLLSAKVLSVEKKKNHIELSLLPEDTGKPDVLPKSLGLPLRETEEERKKREAHKKLKEKRKRGKSESEEKDVAVKKKRKTRVSREEEDSGVEVFFREEEEEDEEDERESKPQKKRALDTAPRLQMTTGFTWDVNLNTLKVAQLEKEGEESSDSDEEPQFKPKKKTKKEQEAEKQQTEKELCKVEATLMDSTRQPQTADDFDRLVLGSPSSSILWLQYMVFHLHATEIDKARAVAERALKTISFREEQEKLNVWVALLNLENMYGTEDTLMKVFERAVQYSEPLKVFQQLADIYNQSEKYKQADDLYNAMLKRFRQEKSVWLKYATFLFKQGQTESAHRLLQRALKCLPDKEHVDIISKFAQLEFHLGDVERAKAIFESTLSSYPKRTDLWSIYIDRMIKHGSQKEVRDIFERVIHLNLAAKRMKFFFKRYLEYEKKYGSPETAQAVKEKAIEYVESKSALAES</sequence>
<dbReference type="Pfam" id="PF23459">
    <property type="entry name" value="S1_RRP5"/>
    <property type="match status" value="8"/>
</dbReference>
<evidence type="ECO:0000256" key="3">
    <source>
        <dbReference type="ARBA" id="ARBA00022552"/>
    </source>
</evidence>
<dbReference type="InterPro" id="IPR008847">
    <property type="entry name" value="Suf"/>
</dbReference>
<keyword evidence="7" id="KW-0007">Acetylation</keyword>
<dbReference type="InterPro" id="IPR003107">
    <property type="entry name" value="HAT"/>
</dbReference>
<keyword evidence="13" id="KW-0802">TPR repeat</keyword>
<evidence type="ECO:0000256" key="10">
    <source>
        <dbReference type="ARBA" id="ARBA00062488"/>
    </source>
</evidence>
<dbReference type="PROSITE" id="PS50126">
    <property type="entry name" value="S1"/>
    <property type="match status" value="11"/>
</dbReference>
<dbReference type="CDD" id="cd05693">
    <property type="entry name" value="S1_Rrp5_repeat_hs1_sc1"/>
    <property type="match status" value="1"/>
</dbReference>
<dbReference type="PROSITE" id="PS50005">
    <property type="entry name" value="TPR"/>
    <property type="match status" value="1"/>
</dbReference>
<evidence type="ECO:0000313" key="16">
    <source>
        <dbReference type="Proteomes" id="UP000515159"/>
    </source>
</evidence>
<dbReference type="GO" id="GO:0006364">
    <property type="term" value="P:rRNA processing"/>
    <property type="evidence" value="ECO:0007669"/>
    <property type="project" value="UniProtKB-KW"/>
</dbReference>
<feature type="compositionally biased region" description="Basic and acidic residues" evidence="14">
    <location>
        <begin position="1480"/>
        <end position="1490"/>
    </location>
</feature>
<feature type="domain" description="S1 motif" evidence="15">
    <location>
        <begin position="367"/>
        <end position="438"/>
    </location>
</feature>
<dbReference type="FunFam" id="2.40.50.140:FF:000194">
    <property type="entry name" value="Programmed cell death 11"/>
    <property type="match status" value="1"/>
</dbReference>
<keyword evidence="2" id="KW-1017">Isopeptide bond</keyword>
<dbReference type="GeneID" id="117358847"/>
<dbReference type="RefSeq" id="XP_033796508.1">
    <property type="nucleotide sequence ID" value="XM_033940617.1"/>
</dbReference>
<dbReference type="InterPro" id="IPR045209">
    <property type="entry name" value="Rrp5"/>
</dbReference>
<dbReference type="KEGG" id="gsh:117358847"/>
<dbReference type="FunFam" id="2.40.50.140:FF:000148">
    <property type="entry name" value="protein RRP5 homolog isoform X1"/>
    <property type="match status" value="1"/>
</dbReference>
<evidence type="ECO:0000256" key="6">
    <source>
        <dbReference type="ARBA" id="ARBA00022843"/>
    </source>
</evidence>
<evidence type="ECO:0000256" key="7">
    <source>
        <dbReference type="ARBA" id="ARBA00022990"/>
    </source>
</evidence>
<feature type="compositionally biased region" description="Basic residues" evidence="14">
    <location>
        <begin position="1423"/>
        <end position="1436"/>
    </location>
</feature>
<dbReference type="FunFam" id="2.40.50.140:FF:000200">
    <property type="entry name" value="Programmed cell death 11"/>
    <property type="match status" value="1"/>
</dbReference>
<dbReference type="OrthoDB" id="412781at2759"/>
<feature type="domain" description="S1 motif" evidence="15">
    <location>
        <begin position="1229"/>
        <end position="1297"/>
    </location>
</feature>
<dbReference type="SMART" id="SM00316">
    <property type="entry name" value="S1"/>
    <property type="match status" value="14"/>
</dbReference>
<accession>A0A6P8R894</accession>
<feature type="compositionally biased region" description="Acidic residues" evidence="14">
    <location>
        <begin position="1470"/>
        <end position="1479"/>
    </location>
</feature>
<evidence type="ECO:0000256" key="8">
    <source>
        <dbReference type="ARBA" id="ARBA00023242"/>
    </source>
</evidence>
<name>A0A6P8R894_GEOSA</name>
<dbReference type="CTD" id="22984"/>
<dbReference type="CDD" id="cd05703">
    <property type="entry name" value="S1_Rrp5_repeat_hs12_sc9"/>
    <property type="match status" value="1"/>
</dbReference>
<evidence type="ECO:0000256" key="4">
    <source>
        <dbReference type="ARBA" id="ARBA00022553"/>
    </source>
</evidence>
<feature type="compositionally biased region" description="Basic and acidic residues" evidence="14">
    <location>
        <begin position="1437"/>
        <end position="1447"/>
    </location>
</feature>
<dbReference type="InterPro" id="IPR048058">
    <property type="entry name" value="Rrp5_S1_rpt_hs11_sc8"/>
</dbReference>
<evidence type="ECO:0000256" key="11">
    <source>
        <dbReference type="ARBA" id="ARBA00067510"/>
    </source>
</evidence>